<dbReference type="PROSITE" id="PS50883">
    <property type="entry name" value="EAL"/>
    <property type="match status" value="1"/>
</dbReference>
<dbReference type="Gene3D" id="3.20.20.450">
    <property type="entry name" value="EAL domain"/>
    <property type="match status" value="1"/>
</dbReference>
<feature type="domain" description="EAL" evidence="2">
    <location>
        <begin position="335"/>
        <end position="584"/>
    </location>
</feature>
<dbReference type="PANTHER" id="PTHR33121:SF79">
    <property type="entry name" value="CYCLIC DI-GMP PHOSPHODIESTERASE PDED-RELATED"/>
    <property type="match status" value="1"/>
</dbReference>
<sequence>MTKATKTSRPVEAKAGADKSSVADAASEIDVAAILRSSGEAAYEWRIEADTLTWSSNAPALLGLRDTGPISTGRGFAMLLDPGNTKTRFDAVTHSTKRDQGKGVAYQVEYALRSNPRAPKRWIEDTGRWFAGKDGKPERAHGVIRVINDRHKREEQLAYLSRFDPLTGEINRWHLTEQLEKALQETARAKTNCGFLLVAIDGLGQVNEAYGYDIADEVIGIVARRLRSKMRGEDCLGRFSGNKFGLILRNCTPDEIGVAAERFLSHVRHDVVMTSAGPIAVTGTIGSVVAPRHGGNVHDVLARAQETLDLAKEKRPGSFLVYQPNIEREAMRRENILATDKIVTALNQRRIMLAYEPVVDAQTHKGVFYECLLRIRSTDGVMISAADIMPVAERLGLVRLLDQRVLELVVAEMAAHPSLHASVNVSAASTFDPDWWARLEALLRLHRSVAERLIIEITETMAIHDIDNARGFVARVKDLGARIAIDDFGAGFTSFRNLRKLGVDMIKIDGAFVQNLKRSADDRTFVRTMLDLARGLKLKSVAEWVPDKETAAMLAAWGCDYLQGGYVGHASIDRPPMALHEKRAVKL</sequence>
<dbReference type="InterPro" id="IPR000160">
    <property type="entry name" value="GGDEF_dom"/>
</dbReference>
<dbReference type="SMART" id="SM00052">
    <property type="entry name" value="EAL"/>
    <property type="match status" value="1"/>
</dbReference>
<accession>A0A1W6ZPV8</accession>
<evidence type="ECO:0000313" key="4">
    <source>
        <dbReference type="EMBL" id="ARP99436.1"/>
    </source>
</evidence>
<feature type="domain" description="GGDEF" evidence="3">
    <location>
        <begin position="191"/>
        <end position="324"/>
    </location>
</feature>
<dbReference type="CDD" id="cd01948">
    <property type="entry name" value="EAL"/>
    <property type="match status" value="1"/>
</dbReference>
<evidence type="ECO:0000256" key="1">
    <source>
        <dbReference type="SAM" id="MobiDB-lite"/>
    </source>
</evidence>
<dbReference type="OrthoDB" id="23692at2"/>
<keyword evidence="5" id="KW-1185">Reference proteome</keyword>
<dbReference type="InterPro" id="IPR001633">
    <property type="entry name" value="EAL_dom"/>
</dbReference>
<dbReference type="AlphaFoldDB" id="A0A1W6ZPV8"/>
<dbReference type="SUPFAM" id="SSF55073">
    <property type="entry name" value="Nucleotide cyclase"/>
    <property type="match status" value="1"/>
</dbReference>
<dbReference type="InterPro" id="IPR035919">
    <property type="entry name" value="EAL_sf"/>
</dbReference>
<dbReference type="Gene3D" id="3.30.70.270">
    <property type="match status" value="1"/>
</dbReference>
<dbReference type="PROSITE" id="PS50887">
    <property type="entry name" value="GGDEF"/>
    <property type="match status" value="1"/>
</dbReference>
<evidence type="ECO:0000313" key="5">
    <source>
        <dbReference type="Proteomes" id="UP000194137"/>
    </source>
</evidence>
<dbReference type="Pfam" id="PF00563">
    <property type="entry name" value="EAL"/>
    <property type="match status" value="1"/>
</dbReference>
<dbReference type="InterPro" id="IPR043128">
    <property type="entry name" value="Rev_trsase/Diguanyl_cyclase"/>
</dbReference>
<dbReference type="CDD" id="cd01949">
    <property type="entry name" value="GGDEF"/>
    <property type="match status" value="1"/>
</dbReference>
<dbReference type="Gene3D" id="3.30.450.20">
    <property type="entry name" value="PAS domain"/>
    <property type="match status" value="1"/>
</dbReference>
<dbReference type="InterPro" id="IPR050706">
    <property type="entry name" value="Cyclic-di-GMP_PDE-like"/>
</dbReference>
<dbReference type="STRING" id="1235591.CAK95_10315"/>
<dbReference type="KEGG" id="psin:CAK95_10315"/>
<dbReference type="GO" id="GO:0071111">
    <property type="term" value="F:cyclic-guanylate-specific phosphodiesterase activity"/>
    <property type="evidence" value="ECO:0007669"/>
    <property type="project" value="InterPro"/>
</dbReference>
<dbReference type="NCBIfam" id="TIGR00254">
    <property type="entry name" value="GGDEF"/>
    <property type="match status" value="1"/>
</dbReference>
<proteinExistence type="predicted"/>
<evidence type="ECO:0000259" key="3">
    <source>
        <dbReference type="PROSITE" id="PS50887"/>
    </source>
</evidence>
<protein>
    <submittedName>
        <fullName evidence="4">GGDEF-domain containing protein</fullName>
    </submittedName>
</protein>
<dbReference type="Proteomes" id="UP000194137">
    <property type="component" value="Chromosome"/>
</dbReference>
<reference evidence="4 5" key="1">
    <citation type="submission" date="2017-05" db="EMBL/GenBank/DDBJ databases">
        <title>Full genome sequence of Pseudorhodoplanes sinuspersici.</title>
        <authorList>
            <person name="Dastgheib S.M.M."/>
            <person name="Shavandi M."/>
            <person name="Tirandaz H."/>
        </authorList>
    </citation>
    <scope>NUCLEOTIDE SEQUENCE [LARGE SCALE GENOMIC DNA]</scope>
    <source>
        <strain evidence="4 5">RIPI110</strain>
    </source>
</reference>
<dbReference type="Pfam" id="PF00990">
    <property type="entry name" value="GGDEF"/>
    <property type="match status" value="1"/>
</dbReference>
<feature type="region of interest" description="Disordered" evidence="1">
    <location>
        <begin position="1"/>
        <end position="20"/>
    </location>
</feature>
<dbReference type="SMART" id="SM00267">
    <property type="entry name" value="GGDEF"/>
    <property type="match status" value="1"/>
</dbReference>
<name>A0A1W6ZPV8_9HYPH</name>
<organism evidence="4 5">
    <name type="scientific">Pseudorhodoplanes sinuspersici</name>
    <dbReference type="NCBI Taxonomy" id="1235591"/>
    <lineage>
        <taxon>Bacteria</taxon>
        <taxon>Pseudomonadati</taxon>
        <taxon>Pseudomonadota</taxon>
        <taxon>Alphaproteobacteria</taxon>
        <taxon>Hyphomicrobiales</taxon>
        <taxon>Pseudorhodoplanes</taxon>
    </lineage>
</organism>
<gene>
    <name evidence="4" type="ORF">CAK95_10315</name>
</gene>
<dbReference type="PANTHER" id="PTHR33121">
    <property type="entry name" value="CYCLIC DI-GMP PHOSPHODIESTERASE PDEF"/>
    <property type="match status" value="1"/>
</dbReference>
<dbReference type="SUPFAM" id="SSF141868">
    <property type="entry name" value="EAL domain-like"/>
    <property type="match status" value="1"/>
</dbReference>
<dbReference type="RefSeq" id="WP_086087846.1">
    <property type="nucleotide sequence ID" value="NZ_CP021112.1"/>
</dbReference>
<evidence type="ECO:0000259" key="2">
    <source>
        <dbReference type="PROSITE" id="PS50883"/>
    </source>
</evidence>
<dbReference type="InterPro" id="IPR029787">
    <property type="entry name" value="Nucleotide_cyclase"/>
</dbReference>
<dbReference type="EMBL" id="CP021112">
    <property type="protein sequence ID" value="ARP99436.1"/>
    <property type="molecule type" value="Genomic_DNA"/>
</dbReference>